<dbReference type="GO" id="GO:0042752">
    <property type="term" value="P:regulation of circadian rhythm"/>
    <property type="evidence" value="ECO:0007669"/>
    <property type="project" value="InterPro"/>
</dbReference>
<dbReference type="Proteomes" id="UP000593564">
    <property type="component" value="Unassembled WGS sequence"/>
</dbReference>
<feature type="region of interest" description="Disordered" evidence="1">
    <location>
        <begin position="262"/>
        <end position="281"/>
    </location>
</feature>
<evidence type="ECO:0000313" key="3">
    <source>
        <dbReference type="Proteomes" id="UP000593564"/>
    </source>
</evidence>
<evidence type="ECO:0008006" key="4">
    <source>
        <dbReference type="Google" id="ProtNLM"/>
    </source>
</evidence>
<comment type="caution">
    <text evidence="2">The sequence shown here is derived from an EMBL/GenBank/DDBJ whole genome shotgun (WGS) entry which is preliminary data.</text>
</comment>
<evidence type="ECO:0000313" key="2">
    <source>
        <dbReference type="EMBL" id="KAF5955622.1"/>
    </source>
</evidence>
<reference evidence="2 3" key="2">
    <citation type="submission" date="2020-07" db="EMBL/GenBank/DDBJ databases">
        <title>Genome assembly of wild tea tree DASZ reveals pedigree and selection history of tea varieties.</title>
        <authorList>
            <person name="Zhang W."/>
        </authorList>
    </citation>
    <scope>NUCLEOTIDE SEQUENCE [LARGE SCALE GENOMIC DNA]</scope>
    <source>
        <strain evidence="3">cv. G240</strain>
        <tissue evidence="2">Leaf</tissue>
    </source>
</reference>
<dbReference type="PANTHER" id="PTHR33676:SF3">
    <property type="entry name" value="COLD-REGULATED PROTEIN 27"/>
    <property type="match status" value="1"/>
</dbReference>
<dbReference type="GO" id="GO:0009409">
    <property type="term" value="P:response to cold"/>
    <property type="evidence" value="ECO:0007669"/>
    <property type="project" value="InterPro"/>
</dbReference>
<dbReference type="EMBL" id="JACBKZ010000003">
    <property type="protein sequence ID" value="KAF5955622.1"/>
    <property type="molecule type" value="Genomic_DNA"/>
</dbReference>
<sequence>MEDGTTTTTPPPPRVTLPTSEMTVDSVELQQSSSQVESPARESMSTEWTNEKHSLYLKSMEASFVNDLYNSFDLLGWRSQRQHSSDSKLSGQKHASTRSSSGQFKVLRGGCWGKIDFERHESQLNKADGSGVLLANPWIRHFRPSFRHQIVTSSALQEKSAIGNPAVHVNGKMALTSTALAANLEQFPARHAHLCDDDSADSNTEVTDQNFIDEDIEEEKANHPCNAKRIKASVVAAPSNDQVVPFGKFPVIADLTKNYFSPERERSCSSSDLKSTEDGFP</sequence>
<protein>
    <recommendedName>
        <fullName evidence="4">Cold regulated protein 27</fullName>
    </recommendedName>
</protein>
<dbReference type="InterPro" id="IPR044678">
    <property type="entry name" value="COR27/28"/>
</dbReference>
<keyword evidence="3" id="KW-1185">Reference proteome</keyword>
<organism evidence="2 3">
    <name type="scientific">Camellia sinensis</name>
    <name type="common">Tea plant</name>
    <name type="synonym">Thea sinensis</name>
    <dbReference type="NCBI Taxonomy" id="4442"/>
    <lineage>
        <taxon>Eukaryota</taxon>
        <taxon>Viridiplantae</taxon>
        <taxon>Streptophyta</taxon>
        <taxon>Embryophyta</taxon>
        <taxon>Tracheophyta</taxon>
        <taxon>Spermatophyta</taxon>
        <taxon>Magnoliopsida</taxon>
        <taxon>eudicotyledons</taxon>
        <taxon>Gunneridae</taxon>
        <taxon>Pentapetalae</taxon>
        <taxon>asterids</taxon>
        <taxon>Ericales</taxon>
        <taxon>Theaceae</taxon>
        <taxon>Camellia</taxon>
    </lineage>
</organism>
<dbReference type="PANTHER" id="PTHR33676">
    <property type="entry name" value="COLD REGULATED PROTEIN 27"/>
    <property type="match status" value="1"/>
</dbReference>
<feature type="compositionally biased region" description="Low complexity" evidence="1">
    <location>
        <begin position="26"/>
        <end position="38"/>
    </location>
</feature>
<accession>A0A7J7HRY2</accession>
<name>A0A7J7HRY2_CAMSI</name>
<feature type="region of interest" description="Disordered" evidence="1">
    <location>
        <begin position="1"/>
        <end position="48"/>
    </location>
</feature>
<evidence type="ECO:0000256" key="1">
    <source>
        <dbReference type="SAM" id="MobiDB-lite"/>
    </source>
</evidence>
<reference evidence="3" key="1">
    <citation type="journal article" date="2020" name="Nat. Commun.">
        <title>Genome assembly of wild tea tree DASZ reveals pedigree and selection history of tea varieties.</title>
        <authorList>
            <person name="Zhang W."/>
            <person name="Zhang Y."/>
            <person name="Qiu H."/>
            <person name="Guo Y."/>
            <person name="Wan H."/>
            <person name="Zhang X."/>
            <person name="Scossa F."/>
            <person name="Alseekh S."/>
            <person name="Zhang Q."/>
            <person name="Wang P."/>
            <person name="Xu L."/>
            <person name="Schmidt M.H."/>
            <person name="Jia X."/>
            <person name="Li D."/>
            <person name="Zhu A."/>
            <person name="Guo F."/>
            <person name="Chen W."/>
            <person name="Ni D."/>
            <person name="Usadel B."/>
            <person name="Fernie A.R."/>
            <person name="Wen W."/>
        </authorList>
    </citation>
    <scope>NUCLEOTIDE SEQUENCE [LARGE SCALE GENOMIC DNA]</scope>
    <source>
        <strain evidence="3">cv. G240</strain>
    </source>
</reference>
<gene>
    <name evidence="2" type="ORF">HYC85_008478</name>
</gene>
<proteinExistence type="predicted"/>
<dbReference type="AlphaFoldDB" id="A0A7J7HRY2"/>